<reference evidence="3" key="4">
    <citation type="submission" date="2025-05" db="UniProtKB">
        <authorList>
            <consortium name="EnsemblFungi"/>
        </authorList>
    </citation>
    <scope>IDENTIFICATION</scope>
    <source>
        <strain evidence="3">isolate 1-1 / race 1 (BBBD)</strain>
    </source>
</reference>
<dbReference type="VEuPathDB" id="FungiDB:PTTG_30338"/>
<feature type="region of interest" description="Disordered" evidence="1">
    <location>
        <begin position="141"/>
        <end position="204"/>
    </location>
</feature>
<dbReference type="Proteomes" id="UP000005240">
    <property type="component" value="Unassembled WGS sequence"/>
</dbReference>
<name>A0A180FZ44_PUCT1</name>
<dbReference type="EnsemblFungi" id="PTTG_30338-t43_1">
    <property type="protein sequence ID" value="PTTG_30338-t43_1-p1"/>
    <property type="gene ID" value="PTTG_30338"/>
</dbReference>
<reference evidence="2" key="1">
    <citation type="submission" date="2009-11" db="EMBL/GenBank/DDBJ databases">
        <authorList>
            <consortium name="The Broad Institute Genome Sequencing Platform"/>
            <person name="Ward D."/>
            <person name="Feldgarden M."/>
            <person name="Earl A."/>
            <person name="Young S.K."/>
            <person name="Zeng Q."/>
            <person name="Koehrsen M."/>
            <person name="Alvarado L."/>
            <person name="Berlin A."/>
            <person name="Bochicchio J."/>
            <person name="Borenstein D."/>
            <person name="Chapman S.B."/>
            <person name="Chen Z."/>
            <person name="Engels R."/>
            <person name="Freedman E."/>
            <person name="Gellesch M."/>
            <person name="Goldberg J."/>
            <person name="Griggs A."/>
            <person name="Gujja S."/>
            <person name="Heilman E."/>
            <person name="Heiman D."/>
            <person name="Hepburn T."/>
            <person name="Howarth C."/>
            <person name="Jen D."/>
            <person name="Larson L."/>
            <person name="Lewis B."/>
            <person name="Mehta T."/>
            <person name="Park D."/>
            <person name="Pearson M."/>
            <person name="Roberts A."/>
            <person name="Saif S."/>
            <person name="Shea T."/>
            <person name="Shenoy N."/>
            <person name="Sisk P."/>
            <person name="Stolte C."/>
            <person name="Sykes S."/>
            <person name="Thomson T."/>
            <person name="Walk T."/>
            <person name="White J."/>
            <person name="Yandava C."/>
            <person name="Izard J."/>
            <person name="Baranova O.V."/>
            <person name="Blanton J.M."/>
            <person name="Tanner A.C."/>
            <person name="Dewhirst F.E."/>
            <person name="Haas B."/>
            <person name="Nusbaum C."/>
            <person name="Birren B."/>
        </authorList>
    </citation>
    <scope>NUCLEOTIDE SEQUENCE [LARGE SCALE GENOMIC DNA]</scope>
    <source>
        <strain evidence="2">1-1 BBBD Race 1</strain>
    </source>
</reference>
<feature type="compositionally biased region" description="Basic and acidic residues" evidence="1">
    <location>
        <begin position="150"/>
        <end position="167"/>
    </location>
</feature>
<sequence length="327" mass="37444">NLKENAELIAYYLRYLRLRKEEAERNYVPTAWESLTRKEQVQLAVYHAHLHEQEDIEARLAINELVRNHRTYHREQRRLRRMASNSESIRTAVGDISATPGPDLAIEKSIDPVINQTNLSSEASSLIQQDREEERLQERIKNMKFKHLNRKDAPPLIPEKDTSKDSAMDLDIPPSTSSAAIPAPPTTNGTPALPAAPETSSASEKEKAVLLVREHIATWKRCLKEGLLGATLNLRALLTKAQESQKALQKLMPNDEIKAFVKGWNPWTEKKKYFPAPPKEERFGKRRSSTLVNFENPHKWKKVSDMLKIAEGLYKNINQVIVLFPLY</sequence>
<reference evidence="3 4" key="3">
    <citation type="journal article" date="2017" name="G3 (Bethesda)">
        <title>Comparative analysis highlights variable genome content of wheat rusts and divergence of the mating loci.</title>
        <authorList>
            <person name="Cuomo C.A."/>
            <person name="Bakkeren G."/>
            <person name="Khalil H.B."/>
            <person name="Panwar V."/>
            <person name="Joly D."/>
            <person name="Linning R."/>
            <person name="Sakthikumar S."/>
            <person name="Song X."/>
            <person name="Adiconis X."/>
            <person name="Fan L."/>
            <person name="Goldberg J.M."/>
            <person name="Levin J.Z."/>
            <person name="Young S."/>
            <person name="Zeng Q."/>
            <person name="Anikster Y."/>
            <person name="Bruce M."/>
            <person name="Wang M."/>
            <person name="Yin C."/>
            <person name="McCallum B."/>
            <person name="Szabo L.J."/>
            <person name="Hulbert S."/>
            <person name="Chen X."/>
            <person name="Fellers J.P."/>
        </authorList>
    </citation>
    <scope>NUCLEOTIDE SEQUENCE</scope>
    <source>
        <strain evidence="4">Isolate 1-1 / race 1 (BBBD)</strain>
        <strain evidence="3">isolate 1-1 / race 1 (BBBD)</strain>
    </source>
</reference>
<organism evidence="2">
    <name type="scientific">Puccinia triticina (isolate 1-1 / race 1 (BBBD))</name>
    <name type="common">Brown leaf rust fungus</name>
    <dbReference type="NCBI Taxonomy" id="630390"/>
    <lineage>
        <taxon>Eukaryota</taxon>
        <taxon>Fungi</taxon>
        <taxon>Dikarya</taxon>
        <taxon>Basidiomycota</taxon>
        <taxon>Pucciniomycotina</taxon>
        <taxon>Pucciniomycetes</taxon>
        <taxon>Pucciniales</taxon>
        <taxon>Pucciniaceae</taxon>
        <taxon>Puccinia</taxon>
    </lineage>
</organism>
<keyword evidence="4" id="KW-1185">Reference proteome</keyword>
<evidence type="ECO:0000256" key="1">
    <source>
        <dbReference type="SAM" id="MobiDB-lite"/>
    </source>
</evidence>
<evidence type="ECO:0000313" key="3">
    <source>
        <dbReference type="EnsemblFungi" id="PTTG_30338-t43_1-p1"/>
    </source>
</evidence>
<proteinExistence type="predicted"/>
<dbReference type="AlphaFoldDB" id="A0A180FZ44"/>
<feature type="non-terminal residue" evidence="2">
    <location>
        <position position="1"/>
    </location>
</feature>
<feature type="compositionally biased region" description="Low complexity" evidence="1">
    <location>
        <begin position="172"/>
        <end position="181"/>
    </location>
</feature>
<reference evidence="2" key="2">
    <citation type="submission" date="2016-05" db="EMBL/GenBank/DDBJ databases">
        <title>Comparative analysis highlights variable genome content of wheat rusts and divergence of the mating loci.</title>
        <authorList>
            <person name="Cuomo C.A."/>
            <person name="Bakkeren G."/>
            <person name="Szabo L."/>
            <person name="Khalil H."/>
            <person name="Joly D."/>
            <person name="Goldberg J."/>
            <person name="Young S."/>
            <person name="Zeng Q."/>
            <person name="Fellers J."/>
        </authorList>
    </citation>
    <scope>NUCLEOTIDE SEQUENCE [LARGE SCALE GENOMIC DNA]</scope>
    <source>
        <strain evidence="2">1-1 BBBD Race 1</strain>
    </source>
</reference>
<accession>A0A180FZ44</accession>
<evidence type="ECO:0000313" key="4">
    <source>
        <dbReference type="Proteomes" id="UP000005240"/>
    </source>
</evidence>
<gene>
    <name evidence="2" type="ORF">PTTG_30338</name>
</gene>
<protein>
    <submittedName>
        <fullName evidence="2 3">Uncharacterized protein</fullName>
    </submittedName>
</protein>
<evidence type="ECO:0000313" key="2">
    <source>
        <dbReference type="EMBL" id="OAV85694.1"/>
    </source>
</evidence>
<dbReference type="EMBL" id="ADAS02002981">
    <property type="protein sequence ID" value="OAV85694.1"/>
    <property type="molecule type" value="Genomic_DNA"/>
</dbReference>